<dbReference type="Pfam" id="PF17667">
    <property type="entry name" value="Pkinase_fungal"/>
    <property type="match status" value="1"/>
</dbReference>
<dbReference type="SUPFAM" id="SSF56112">
    <property type="entry name" value="Protein kinase-like (PK-like)"/>
    <property type="match status" value="1"/>
</dbReference>
<evidence type="ECO:0000256" key="1">
    <source>
        <dbReference type="SAM" id="MobiDB-lite"/>
    </source>
</evidence>
<sequence length="588" mass="66410">MVLLDGLFLIGKSQKAWSQTKFGIHMRQELPHQVGDLSLVYSKPNRQRATIKKRRDNNGVAIPSPQSQSQPDFALFHGPSLVGWTNVELLMEHSSKSYTDTTHVNEVHNKWCKNAEQVFRYQPFRRFLLGILFIRPVAYISYLDHTENVLSSPLLIMQERSHTILLQEFLTAFIAQPDHRGQNLDARERDGDIYFAQSWWHEIDVLYYKPLIHSRHVRVAVVEPTKDLASTNQGQKSSSESDAVELSASGVVMKTSWEYIPPVGAPPSTEVDILKVLFEANVKGLPYPYYLDKAVVGDSHGTVTTARFPDYVTHALPAKSNGRSRQLTQVMLSYCQPLTSIVTSVDSRMLMRIVRDAAIVYYDAYISPDHGFLHGDISPGNIVIPLPNSALTGGITSEDRAGSLIDWNLAIDANGMTNSHPTGGTPGYTSPWFHSLGTITCRRLAHDMDSFFLVLLQSISVVPNELRAEHCPAMKFLKAVADLHLGPEQSIPQSLWTSLEAFMARKFAEDIKFLICMKKLGNVLCTGRRIDETVEEDRIRFRECMKVFDSYFGDYKGETECKNLEIQRSEREDQNASPPIQYMSGRRK</sequence>
<gene>
    <name evidence="3" type="ORF">AOQ84DRAFT_375730</name>
</gene>
<dbReference type="EMBL" id="KV749407">
    <property type="protein sequence ID" value="OCL09557.1"/>
    <property type="molecule type" value="Genomic_DNA"/>
</dbReference>
<dbReference type="InterPro" id="IPR040976">
    <property type="entry name" value="Pkinase_fungal"/>
</dbReference>
<dbReference type="Proteomes" id="UP000250140">
    <property type="component" value="Unassembled WGS sequence"/>
</dbReference>
<name>A0A8E2JUD2_9PEZI</name>
<keyword evidence="4" id="KW-1185">Reference proteome</keyword>
<feature type="region of interest" description="Disordered" evidence="1">
    <location>
        <begin position="48"/>
        <end position="70"/>
    </location>
</feature>
<dbReference type="OrthoDB" id="5413413at2759"/>
<reference evidence="3 4" key="1">
    <citation type="journal article" date="2016" name="Nat. Commun.">
        <title>Ectomycorrhizal ecology is imprinted in the genome of the dominant symbiotic fungus Cenococcum geophilum.</title>
        <authorList>
            <consortium name="DOE Joint Genome Institute"/>
            <person name="Peter M."/>
            <person name="Kohler A."/>
            <person name="Ohm R.A."/>
            <person name="Kuo A."/>
            <person name="Krutzmann J."/>
            <person name="Morin E."/>
            <person name="Arend M."/>
            <person name="Barry K.W."/>
            <person name="Binder M."/>
            <person name="Choi C."/>
            <person name="Clum A."/>
            <person name="Copeland A."/>
            <person name="Grisel N."/>
            <person name="Haridas S."/>
            <person name="Kipfer T."/>
            <person name="LaButti K."/>
            <person name="Lindquist E."/>
            <person name="Lipzen A."/>
            <person name="Maire R."/>
            <person name="Meier B."/>
            <person name="Mihaltcheva S."/>
            <person name="Molinier V."/>
            <person name="Murat C."/>
            <person name="Poggeler S."/>
            <person name="Quandt C.A."/>
            <person name="Sperisen C."/>
            <person name="Tritt A."/>
            <person name="Tisserant E."/>
            <person name="Crous P.W."/>
            <person name="Henrissat B."/>
            <person name="Nehls U."/>
            <person name="Egli S."/>
            <person name="Spatafora J.W."/>
            <person name="Grigoriev I.V."/>
            <person name="Martin F.M."/>
        </authorList>
    </citation>
    <scope>NUCLEOTIDE SEQUENCE [LARGE SCALE GENOMIC DNA]</scope>
    <source>
        <strain evidence="3 4">CBS 207.34</strain>
    </source>
</reference>
<evidence type="ECO:0000313" key="3">
    <source>
        <dbReference type="EMBL" id="OCL09557.1"/>
    </source>
</evidence>
<evidence type="ECO:0000259" key="2">
    <source>
        <dbReference type="Pfam" id="PF17667"/>
    </source>
</evidence>
<feature type="domain" description="Fungal-type protein kinase" evidence="2">
    <location>
        <begin position="83"/>
        <end position="456"/>
    </location>
</feature>
<feature type="region of interest" description="Disordered" evidence="1">
    <location>
        <begin position="567"/>
        <end position="588"/>
    </location>
</feature>
<proteinExistence type="predicted"/>
<dbReference type="Gene3D" id="1.10.510.10">
    <property type="entry name" value="Transferase(Phosphotransferase) domain 1"/>
    <property type="match status" value="1"/>
</dbReference>
<organism evidence="3 4">
    <name type="scientific">Glonium stellatum</name>
    <dbReference type="NCBI Taxonomy" id="574774"/>
    <lineage>
        <taxon>Eukaryota</taxon>
        <taxon>Fungi</taxon>
        <taxon>Dikarya</taxon>
        <taxon>Ascomycota</taxon>
        <taxon>Pezizomycotina</taxon>
        <taxon>Dothideomycetes</taxon>
        <taxon>Pleosporomycetidae</taxon>
        <taxon>Gloniales</taxon>
        <taxon>Gloniaceae</taxon>
        <taxon>Glonium</taxon>
    </lineage>
</organism>
<protein>
    <recommendedName>
        <fullName evidence="2">Fungal-type protein kinase domain-containing protein</fullName>
    </recommendedName>
</protein>
<dbReference type="AlphaFoldDB" id="A0A8E2JUD2"/>
<dbReference type="InterPro" id="IPR011009">
    <property type="entry name" value="Kinase-like_dom_sf"/>
</dbReference>
<evidence type="ECO:0000313" key="4">
    <source>
        <dbReference type="Proteomes" id="UP000250140"/>
    </source>
</evidence>
<accession>A0A8E2JUD2</accession>